<feature type="transmembrane region" description="Helical" evidence="1">
    <location>
        <begin position="59"/>
        <end position="78"/>
    </location>
</feature>
<keyword evidence="1" id="KW-0472">Membrane</keyword>
<keyword evidence="1" id="KW-1133">Transmembrane helix</keyword>
<reference evidence="2" key="1">
    <citation type="submission" date="2020-11" db="EMBL/GenBank/DDBJ databases">
        <title>Carbohydrate-dependent, anaerobic sulfur respiration: A novel catabolism in halophilic archaea.</title>
        <authorList>
            <person name="Sorokin D.Y."/>
            <person name="Messina E."/>
            <person name="Smedile F."/>
            <person name="La Cono V."/>
            <person name="Hallsworth J.E."/>
            <person name="Yakimov M.M."/>
        </authorList>
    </citation>
    <scope>NUCLEOTIDE SEQUENCE</scope>
    <source>
        <strain evidence="2">AArc-S</strain>
    </source>
</reference>
<evidence type="ECO:0000313" key="2">
    <source>
        <dbReference type="EMBL" id="QSG04127.1"/>
    </source>
</evidence>
<name>A0A897MUH6_9EURY</name>
<sequence>MSLEPADGLYRVRTEPRFHVLAILIAALVGFALAWVHWLGLVAAGALVALVAPSFRRGVVYGVGFGLLVLVVFALSLGDAAARVPAMTPVVYVTIGSALGLPVLGSLTRGVV</sequence>
<keyword evidence="1" id="KW-0812">Transmembrane</keyword>
<dbReference type="EMBL" id="CP064786">
    <property type="protein sequence ID" value="QSG04127.1"/>
    <property type="molecule type" value="Genomic_DNA"/>
</dbReference>
<organism evidence="2 3">
    <name type="scientific">Natranaeroarchaeum sulfidigenes</name>
    <dbReference type="NCBI Taxonomy" id="2784880"/>
    <lineage>
        <taxon>Archaea</taxon>
        <taxon>Methanobacteriati</taxon>
        <taxon>Methanobacteriota</taxon>
        <taxon>Stenosarchaea group</taxon>
        <taxon>Halobacteria</taxon>
        <taxon>Halobacteriales</taxon>
        <taxon>Natronoarchaeaceae</taxon>
        <taxon>Natranaeroarchaeum</taxon>
    </lineage>
</organism>
<proteinExistence type="predicted"/>
<dbReference type="Proteomes" id="UP000663586">
    <property type="component" value="Chromosome"/>
</dbReference>
<dbReference type="KEGG" id="hara:AArcS_2940"/>
<evidence type="ECO:0000313" key="3">
    <source>
        <dbReference type="Proteomes" id="UP000663586"/>
    </source>
</evidence>
<dbReference type="RefSeq" id="WP_238478152.1">
    <property type="nucleotide sequence ID" value="NZ_CP064786.1"/>
</dbReference>
<evidence type="ECO:0000256" key="1">
    <source>
        <dbReference type="SAM" id="Phobius"/>
    </source>
</evidence>
<protein>
    <submittedName>
        <fullName evidence="2">Putative membrane protein</fullName>
    </submittedName>
</protein>
<dbReference type="AlphaFoldDB" id="A0A897MUH6"/>
<feature type="transmembrane region" description="Helical" evidence="1">
    <location>
        <begin position="20"/>
        <end position="52"/>
    </location>
</feature>
<dbReference type="GeneID" id="70686318"/>
<accession>A0A897MUH6</accession>
<feature type="transmembrane region" description="Helical" evidence="1">
    <location>
        <begin position="90"/>
        <end position="108"/>
    </location>
</feature>
<gene>
    <name evidence="2" type="ORF">AArcS_2940</name>
</gene>
<keyword evidence="3" id="KW-1185">Reference proteome</keyword>